<dbReference type="PROSITE" id="PS50977">
    <property type="entry name" value="HTH_TETR_2"/>
    <property type="match status" value="1"/>
</dbReference>
<comment type="caution">
    <text evidence="7">The sequence shown here is derived from an EMBL/GenBank/DDBJ whole genome shotgun (WGS) entry which is preliminary data.</text>
</comment>
<keyword evidence="1" id="KW-0805">Transcription regulation</keyword>
<evidence type="ECO:0000259" key="6">
    <source>
        <dbReference type="PROSITE" id="PS50977"/>
    </source>
</evidence>
<dbReference type="GO" id="GO:0000976">
    <property type="term" value="F:transcription cis-regulatory region binding"/>
    <property type="evidence" value="ECO:0007669"/>
    <property type="project" value="TreeGrafter"/>
</dbReference>
<feature type="DNA-binding region" description="H-T-H motif" evidence="4">
    <location>
        <begin position="52"/>
        <end position="71"/>
    </location>
</feature>
<dbReference type="EMBL" id="BLPF01000003">
    <property type="protein sequence ID" value="GFJ84431.1"/>
    <property type="molecule type" value="Genomic_DNA"/>
</dbReference>
<reference evidence="7 8" key="1">
    <citation type="submission" date="2020-03" db="EMBL/GenBank/DDBJ databases">
        <title>Whole genome shotgun sequence of Phytohabitans houttuyneae NBRC 108639.</title>
        <authorList>
            <person name="Komaki H."/>
            <person name="Tamura T."/>
        </authorList>
    </citation>
    <scope>NUCLEOTIDE SEQUENCE [LARGE SCALE GENOMIC DNA]</scope>
    <source>
        <strain evidence="7 8">NBRC 108639</strain>
    </source>
</reference>
<evidence type="ECO:0000256" key="4">
    <source>
        <dbReference type="PROSITE-ProRule" id="PRU00335"/>
    </source>
</evidence>
<evidence type="ECO:0000256" key="3">
    <source>
        <dbReference type="ARBA" id="ARBA00023163"/>
    </source>
</evidence>
<dbReference type="Gene3D" id="1.10.357.10">
    <property type="entry name" value="Tetracycline Repressor, domain 2"/>
    <property type="match status" value="1"/>
</dbReference>
<evidence type="ECO:0000313" key="8">
    <source>
        <dbReference type="Proteomes" id="UP000482800"/>
    </source>
</evidence>
<dbReference type="SUPFAM" id="SSF46689">
    <property type="entry name" value="Homeodomain-like"/>
    <property type="match status" value="1"/>
</dbReference>
<dbReference type="Proteomes" id="UP000482800">
    <property type="component" value="Unassembled WGS sequence"/>
</dbReference>
<evidence type="ECO:0000256" key="5">
    <source>
        <dbReference type="SAM" id="MobiDB-lite"/>
    </source>
</evidence>
<feature type="region of interest" description="Disordered" evidence="5">
    <location>
        <begin position="1"/>
        <end position="25"/>
    </location>
</feature>
<dbReference type="GO" id="GO:0003700">
    <property type="term" value="F:DNA-binding transcription factor activity"/>
    <property type="evidence" value="ECO:0007669"/>
    <property type="project" value="TreeGrafter"/>
</dbReference>
<evidence type="ECO:0000256" key="2">
    <source>
        <dbReference type="ARBA" id="ARBA00023125"/>
    </source>
</evidence>
<feature type="compositionally biased region" description="Basic and acidic residues" evidence="5">
    <location>
        <begin position="8"/>
        <end position="25"/>
    </location>
</feature>
<sequence length="252" mass="27561">MVPHGRPQRSEDGHEPDPADRPRRERARAATIDEIKQTAFALMRERGTVDVRFTDIARVMDMTPPALYRYFADRDELVSALISDAYEALGTAVAKARAQVPPGDVAAAFVAACQAYRRWAHEEPQQFALILGMPLPDYAAPEDGSTSEAAGRAMAQLSSLFVEALQLGRLAPPRITEVDPAVELCAQAKHEKHEIGVDPAHFQAMLHAWASLHGFTSLEANGHFAWMDEEARDALFLGQLRLAAEAAGLPVT</sequence>
<accession>A0A6V8KPY2</accession>
<dbReference type="Pfam" id="PF00440">
    <property type="entry name" value="TetR_N"/>
    <property type="match status" value="1"/>
</dbReference>
<dbReference type="PANTHER" id="PTHR30055:SF243">
    <property type="entry name" value="HTH-TYPE TRANSCRIPTIONAL REGULATOR RV1816"/>
    <property type="match status" value="1"/>
</dbReference>
<dbReference type="InterPro" id="IPR009057">
    <property type="entry name" value="Homeodomain-like_sf"/>
</dbReference>
<evidence type="ECO:0000313" key="7">
    <source>
        <dbReference type="EMBL" id="GFJ84431.1"/>
    </source>
</evidence>
<keyword evidence="3" id="KW-0804">Transcription</keyword>
<dbReference type="SUPFAM" id="SSF48498">
    <property type="entry name" value="Tetracyclin repressor-like, C-terminal domain"/>
    <property type="match status" value="1"/>
</dbReference>
<evidence type="ECO:0000256" key="1">
    <source>
        <dbReference type="ARBA" id="ARBA00023015"/>
    </source>
</evidence>
<keyword evidence="8" id="KW-1185">Reference proteome</keyword>
<dbReference type="InterPro" id="IPR025996">
    <property type="entry name" value="MT1864/Rv1816-like_C"/>
</dbReference>
<organism evidence="7 8">
    <name type="scientific">Phytohabitans houttuyneae</name>
    <dbReference type="NCBI Taxonomy" id="1076126"/>
    <lineage>
        <taxon>Bacteria</taxon>
        <taxon>Bacillati</taxon>
        <taxon>Actinomycetota</taxon>
        <taxon>Actinomycetes</taxon>
        <taxon>Micromonosporales</taxon>
        <taxon>Micromonosporaceae</taxon>
    </lineage>
</organism>
<protein>
    <submittedName>
        <fullName evidence="7">TetR family transcriptional regulator</fullName>
    </submittedName>
</protein>
<feature type="domain" description="HTH tetR-type" evidence="6">
    <location>
        <begin position="29"/>
        <end position="89"/>
    </location>
</feature>
<dbReference type="InterPro" id="IPR001647">
    <property type="entry name" value="HTH_TetR"/>
</dbReference>
<dbReference type="Pfam" id="PF13305">
    <property type="entry name" value="TetR_C_33"/>
    <property type="match status" value="1"/>
</dbReference>
<dbReference type="InterPro" id="IPR050109">
    <property type="entry name" value="HTH-type_TetR-like_transc_reg"/>
</dbReference>
<dbReference type="RefSeq" id="WP_173068233.1">
    <property type="nucleotide sequence ID" value="NZ_BLPF01000003.1"/>
</dbReference>
<reference evidence="7 8" key="2">
    <citation type="submission" date="2020-03" db="EMBL/GenBank/DDBJ databases">
        <authorList>
            <person name="Ichikawa N."/>
            <person name="Kimura A."/>
            <person name="Kitahashi Y."/>
            <person name="Uohara A."/>
        </authorList>
    </citation>
    <scope>NUCLEOTIDE SEQUENCE [LARGE SCALE GENOMIC DNA]</scope>
    <source>
        <strain evidence="7 8">NBRC 108639</strain>
    </source>
</reference>
<dbReference type="InterPro" id="IPR036271">
    <property type="entry name" value="Tet_transcr_reg_TetR-rel_C_sf"/>
</dbReference>
<keyword evidence="2 4" id="KW-0238">DNA-binding</keyword>
<name>A0A6V8KPY2_9ACTN</name>
<proteinExistence type="predicted"/>
<dbReference type="AlphaFoldDB" id="A0A6V8KPY2"/>
<gene>
    <name evidence="7" type="ORF">Phou_086110</name>
</gene>
<dbReference type="PANTHER" id="PTHR30055">
    <property type="entry name" value="HTH-TYPE TRANSCRIPTIONAL REGULATOR RUTR"/>
    <property type="match status" value="1"/>
</dbReference>